<evidence type="ECO:0000313" key="2">
    <source>
        <dbReference type="Proteomes" id="UP001066276"/>
    </source>
</evidence>
<sequence>MKRVPLKLQRLAVKLTVKAGWRCPHRRHSGIYCTFEGLKAPSLFYQTSWHSRILVLPLKGGRTPREGSDAQRGWISLEETLLRRSFEMAAHQLQTGRVKVEERRSPD</sequence>
<gene>
    <name evidence="1" type="ORF">NDU88_000837</name>
</gene>
<keyword evidence="2" id="KW-1185">Reference proteome</keyword>
<accession>A0AAV7S845</accession>
<dbReference type="EMBL" id="JANPWB010000008">
    <property type="protein sequence ID" value="KAJ1160335.1"/>
    <property type="molecule type" value="Genomic_DNA"/>
</dbReference>
<protein>
    <submittedName>
        <fullName evidence="1">Uncharacterized protein</fullName>
    </submittedName>
</protein>
<name>A0AAV7S845_PLEWA</name>
<comment type="caution">
    <text evidence="1">The sequence shown here is derived from an EMBL/GenBank/DDBJ whole genome shotgun (WGS) entry which is preliminary data.</text>
</comment>
<evidence type="ECO:0000313" key="1">
    <source>
        <dbReference type="EMBL" id="KAJ1160335.1"/>
    </source>
</evidence>
<dbReference type="Proteomes" id="UP001066276">
    <property type="component" value="Chromosome 4_2"/>
</dbReference>
<organism evidence="1 2">
    <name type="scientific">Pleurodeles waltl</name>
    <name type="common">Iberian ribbed newt</name>
    <dbReference type="NCBI Taxonomy" id="8319"/>
    <lineage>
        <taxon>Eukaryota</taxon>
        <taxon>Metazoa</taxon>
        <taxon>Chordata</taxon>
        <taxon>Craniata</taxon>
        <taxon>Vertebrata</taxon>
        <taxon>Euteleostomi</taxon>
        <taxon>Amphibia</taxon>
        <taxon>Batrachia</taxon>
        <taxon>Caudata</taxon>
        <taxon>Salamandroidea</taxon>
        <taxon>Salamandridae</taxon>
        <taxon>Pleurodelinae</taxon>
        <taxon>Pleurodeles</taxon>
    </lineage>
</organism>
<reference evidence="1" key="1">
    <citation type="journal article" date="2022" name="bioRxiv">
        <title>Sequencing and chromosome-scale assembly of the giantPleurodeles waltlgenome.</title>
        <authorList>
            <person name="Brown T."/>
            <person name="Elewa A."/>
            <person name="Iarovenko S."/>
            <person name="Subramanian E."/>
            <person name="Araus A.J."/>
            <person name="Petzold A."/>
            <person name="Susuki M."/>
            <person name="Suzuki K.-i.T."/>
            <person name="Hayashi T."/>
            <person name="Toyoda A."/>
            <person name="Oliveira C."/>
            <person name="Osipova E."/>
            <person name="Leigh N.D."/>
            <person name="Simon A."/>
            <person name="Yun M.H."/>
        </authorList>
    </citation>
    <scope>NUCLEOTIDE SEQUENCE</scope>
    <source>
        <strain evidence="1">20211129_DDA</strain>
        <tissue evidence="1">Liver</tissue>
    </source>
</reference>
<dbReference type="AlphaFoldDB" id="A0AAV7S845"/>
<proteinExistence type="predicted"/>